<organism evidence="2 3">
    <name type="scientific">Trichonephila inaurata madagascariensis</name>
    <dbReference type="NCBI Taxonomy" id="2747483"/>
    <lineage>
        <taxon>Eukaryota</taxon>
        <taxon>Metazoa</taxon>
        <taxon>Ecdysozoa</taxon>
        <taxon>Arthropoda</taxon>
        <taxon>Chelicerata</taxon>
        <taxon>Arachnida</taxon>
        <taxon>Araneae</taxon>
        <taxon>Araneomorphae</taxon>
        <taxon>Entelegynae</taxon>
        <taxon>Araneoidea</taxon>
        <taxon>Nephilidae</taxon>
        <taxon>Trichonephila</taxon>
        <taxon>Trichonephila inaurata</taxon>
    </lineage>
</organism>
<gene>
    <name evidence="2" type="primary">NCL1_48954</name>
    <name evidence="2" type="ORF">TNIN_414921</name>
</gene>
<name>A0A8X7C8C4_9ARAC</name>
<dbReference type="EMBL" id="BMAV01013685">
    <property type="protein sequence ID" value="GFY61546.1"/>
    <property type="molecule type" value="Genomic_DNA"/>
</dbReference>
<sequence length="180" mass="20415">MLIYLIFASVTLAFGADIAHVNDVPQVKVVDLLQKNVYQGRECDCGEFSRGCDFDESGSKVCECLPGYAQANGTYTPFPRLTNHQAISRQHQNIISSLSSNKSRYGLRVTKYFPDRISSEPGNDYEPITPESRISSSKLTIDFKKLSHIFFILKRTLPLKSPFEHWTPDMANSQIEKTFR</sequence>
<evidence type="ECO:0000313" key="3">
    <source>
        <dbReference type="Proteomes" id="UP000886998"/>
    </source>
</evidence>
<feature type="signal peptide" evidence="1">
    <location>
        <begin position="1"/>
        <end position="15"/>
    </location>
</feature>
<accession>A0A8X7C8C4</accession>
<protein>
    <recommendedName>
        <fullName evidence="4">EGF-like domain-containing protein</fullName>
    </recommendedName>
</protein>
<keyword evidence="1" id="KW-0732">Signal</keyword>
<dbReference type="Proteomes" id="UP000886998">
    <property type="component" value="Unassembled WGS sequence"/>
</dbReference>
<reference evidence="2" key="1">
    <citation type="submission" date="2020-08" db="EMBL/GenBank/DDBJ databases">
        <title>Multicomponent nature underlies the extraordinary mechanical properties of spider dragline silk.</title>
        <authorList>
            <person name="Kono N."/>
            <person name="Nakamura H."/>
            <person name="Mori M."/>
            <person name="Yoshida Y."/>
            <person name="Ohtoshi R."/>
            <person name="Malay A.D."/>
            <person name="Moran D.A.P."/>
            <person name="Tomita M."/>
            <person name="Numata K."/>
            <person name="Arakawa K."/>
        </authorList>
    </citation>
    <scope>NUCLEOTIDE SEQUENCE</scope>
</reference>
<evidence type="ECO:0008006" key="4">
    <source>
        <dbReference type="Google" id="ProtNLM"/>
    </source>
</evidence>
<proteinExistence type="predicted"/>
<dbReference type="AlphaFoldDB" id="A0A8X7C8C4"/>
<evidence type="ECO:0000313" key="2">
    <source>
        <dbReference type="EMBL" id="GFY61546.1"/>
    </source>
</evidence>
<feature type="chain" id="PRO_5036479656" description="EGF-like domain-containing protein" evidence="1">
    <location>
        <begin position="16"/>
        <end position="180"/>
    </location>
</feature>
<keyword evidence="3" id="KW-1185">Reference proteome</keyword>
<comment type="caution">
    <text evidence="2">The sequence shown here is derived from an EMBL/GenBank/DDBJ whole genome shotgun (WGS) entry which is preliminary data.</text>
</comment>
<evidence type="ECO:0000256" key="1">
    <source>
        <dbReference type="SAM" id="SignalP"/>
    </source>
</evidence>